<dbReference type="InterPro" id="IPR002347">
    <property type="entry name" value="SDR_fam"/>
</dbReference>
<dbReference type="PANTHER" id="PTHR42879">
    <property type="entry name" value="3-OXOACYL-(ACYL-CARRIER-PROTEIN) REDUCTASE"/>
    <property type="match status" value="1"/>
</dbReference>
<dbReference type="PROSITE" id="PS00061">
    <property type="entry name" value="ADH_SHORT"/>
    <property type="match status" value="1"/>
</dbReference>
<dbReference type="OrthoDB" id="9803333at2"/>
<dbReference type="Pfam" id="PF13561">
    <property type="entry name" value="adh_short_C2"/>
    <property type="match status" value="1"/>
</dbReference>
<keyword evidence="3" id="KW-1185">Reference proteome</keyword>
<organism evidence="2 3">
    <name type="scientific">Comamonas serinivorans</name>
    <dbReference type="NCBI Taxonomy" id="1082851"/>
    <lineage>
        <taxon>Bacteria</taxon>
        <taxon>Pseudomonadati</taxon>
        <taxon>Pseudomonadota</taxon>
        <taxon>Betaproteobacteria</taxon>
        <taxon>Burkholderiales</taxon>
        <taxon>Comamonadaceae</taxon>
        <taxon>Comamonas</taxon>
    </lineage>
</organism>
<dbReference type="RefSeq" id="WP_087281833.1">
    <property type="nucleotide sequence ID" value="NZ_CP021455.1"/>
</dbReference>
<dbReference type="PANTHER" id="PTHR42879:SF2">
    <property type="entry name" value="3-OXOACYL-[ACYL-CARRIER-PROTEIN] REDUCTASE FABG"/>
    <property type="match status" value="1"/>
</dbReference>
<evidence type="ECO:0000313" key="2">
    <source>
        <dbReference type="EMBL" id="ARU05553.1"/>
    </source>
</evidence>
<proteinExistence type="inferred from homology"/>
<dbReference type="PRINTS" id="PR00080">
    <property type="entry name" value="SDRFAMILY"/>
</dbReference>
<gene>
    <name evidence="2" type="ORF">CCO03_13455</name>
</gene>
<reference evidence="2 3" key="1">
    <citation type="submission" date="2017-05" db="EMBL/GenBank/DDBJ databases">
        <authorList>
            <person name="Song R."/>
            <person name="Chenine A.L."/>
            <person name="Ruprecht R.M."/>
        </authorList>
    </citation>
    <scope>NUCLEOTIDE SEQUENCE [LARGE SCALE GENOMIC DNA]</scope>
    <source>
        <strain evidence="2 3">DSM 26136</strain>
    </source>
</reference>
<dbReference type="PRINTS" id="PR00081">
    <property type="entry name" value="GDHRDH"/>
</dbReference>
<dbReference type="EMBL" id="CP021455">
    <property type="protein sequence ID" value="ARU05553.1"/>
    <property type="molecule type" value="Genomic_DNA"/>
</dbReference>
<evidence type="ECO:0000256" key="1">
    <source>
        <dbReference type="ARBA" id="ARBA00006484"/>
    </source>
</evidence>
<dbReference type="SUPFAM" id="SSF51735">
    <property type="entry name" value="NAD(P)-binding Rossmann-fold domains"/>
    <property type="match status" value="1"/>
</dbReference>
<protein>
    <submittedName>
        <fullName evidence="2">Oxidoreductase</fullName>
    </submittedName>
</protein>
<dbReference type="KEGG" id="cser:CCO03_13455"/>
<name>A0A1Y0EPJ5_9BURK</name>
<dbReference type="FunFam" id="3.40.50.720:FF:000084">
    <property type="entry name" value="Short-chain dehydrogenase reductase"/>
    <property type="match status" value="1"/>
</dbReference>
<evidence type="ECO:0000313" key="3">
    <source>
        <dbReference type="Proteomes" id="UP000196138"/>
    </source>
</evidence>
<dbReference type="InterPro" id="IPR020904">
    <property type="entry name" value="Sc_DH/Rdtase_CS"/>
</dbReference>
<dbReference type="AlphaFoldDB" id="A0A1Y0EPJ5"/>
<dbReference type="InterPro" id="IPR036291">
    <property type="entry name" value="NAD(P)-bd_dom_sf"/>
</dbReference>
<dbReference type="InterPro" id="IPR050259">
    <property type="entry name" value="SDR"/>
</dbReference>
<accession>A0A1Y0EPJ5</accession>
<dbReference type="GO" id="GO:0032787">
    <property type="term" value="P:monocarboxylic acid metabolic process"/>
    <property type="evidence" value="ECO:0007669"/>
    <property type="project" value="UniProtKB-ARBA"/>
</dbReference>
<dbReference type="Gene3D" id="3.40.50.720">
    <property type="entry name" value="NAD(P)-binding Rossmann-like Domain"/>
    <property type="match status" value="1"/>
</dbReference>
<comment type="similarity">
    <text evidence="1">Belongs to the short-chain dehydrogenases/reductases (SDR) family.</text>
</comment>
<sequence length="267" mass="27824">MTFTITDLSGRIAAITGAGQGVGREVALHFAKSGAKAVIVNDFYAERANAVVQEIEALGLGTRAVAAVFDVTRLDDVKTALAEAAQAAGGPIDILVNNAGNAGVNPDPDARKHFWEVGEAAWDSFIRVNFYGVINCTAAVVPGMIEQNAGRIITIISDAGRVGEPNLEIYSGAKAGAAGFMRGAAKALARHNITANCVAIAATATPAISARMEANPDAKKKMLSHYVVRRMGEPTDIANMVLFLASGASSWITGQTYPVNGGYSFNL</sequence>
<dbReference type="Proteomes" id="UP000196138">
    <property type="component" value="Chromosome"/>
</dbReference>